<evidence type="ECO:0000313" key="4">
    <source>
        <dbReference type="RefSeq" id="XP_014665556.1"/>
    </source>
</evidence>
<organism evidence="3 4">
    <name type="scientific">Priapulus caudatus</name>
    <name type="common">Priapulid worm</name>
    <dbReference type="NCBI Taxonomy" id="37621"/>
    <lineage>
        <taxon>Eukaryota</taxon>
        <taxon>Metazoa</taxon>
        <taxon>Ecdysozoa</taxon>
        <taxon>Scalidophora</taxon>
        <taxon>Priapulida</taxon>
        <taxon>Priapulimorpha</taxon>
        <taxon>Priapulimorphida</taxon>
        <taxon>Priapulidae</taxon>
        <taxon>Priapulus</taxon>
    </lineage>
</organism>
<dbReference type="RefSeq" id="XP_014665556.1">
    <property type="nucleotide sequence ID" value="XM_014810070.1"/>
</dbReference>
<dbReference type="InterPro" id="IPR052275">
    <property type="entry name" value="Mt_Fe-S_assembly_factor"/>
</dbReference>
<evidence type="ECO:0000256" key="2">
    <source>
        <dbReference type="RuleBase" id="RU003860"/>
    </source>
</evidence>
<dbReference type="PANTHER" id="PTHR46188:SF1">
    <property type="entry name" value="BOLA-LIKE PROTEIN 3"/>
    <property type="match status" value="1"/>
</dbReference>
<name>A0ABM1E035_PRICU</name>
<sequence length="127" mass="13953">MLTWNVLAAVMRHHTLQALGSRHMSQILMKQLSTRNVVKCLCTSSGAGKTKGEQSIADQLKSKFPSAKIIDVNDISGGCGSMYDIIIETAEFKGMSKVNQHRKVTEALSEQIKEMHGLRIHTVVGES</sequence>
<dbReference type="InterPro" id="IPR002634">
    <property type="entry name" value="BolA"/>
</dbReference>
<gene>
    <name evidence="4" type="primary">LOC106807657</name>
</gene>
<protein>
    <submittedName>
        <fullName evidence="4">BolA-like protein 3</fullName>
    </submittedName>
</protein>
<dbReference type="Pfam" id="PF01722">
    <property type="entry name" value="BolA"/>
    <property type="match status" value="1"/>
</dbReference>
<keyword evidence="3" id="KW-1185">Reference proteome</keyword>
<dbReference type="Proteomes" id="UP000695022">
    <property type="component" value="Unplaced"/>
</dbReference>
<comment type="similarity">
    <text evidence="1 2">Belongs to the BolA/IbaG family.</text>
</comment>
<dbReference type="PANTHER" id="PTHR46188">
    <property type="entry name" value="BOLA-LIKE PROTEIN 3"/>
    <property type="match status" value="1"/>
</dbReference>
<dbReference type="InterPro" id="IPR036065">
    <property type="entry name" value="BolA-like_sf"/>
</dbReference>
<dbReference type="Gene3D" id="3.30.300.90">
    <property type="entry name" value="BolA-like"/>
    <property type="match status" value="1"/>
</dbReference>
<evidence type="ECO:0000313" key="3">
    <source>
        <dbReference type="Proteomes" id="UP000695022"/>
    </source>
</evidence>
<dbReference type="SUPFAM" id="SSF82657">
    <property type="entry name" value="BolA-like"/>
    <property type="match status" value="1"/>
</dbReference>
<proteinExistence type="inferred from homology"/>
<evidence type="ECO:0000256" key="1">
    <source>
        <dbReference type="ARBA" id="ARBA00005578"/>
    </source>
</evidence>
<reference evidence="4" key="1">
    <citation type="submission" date="2025-08" db="UniProtKB">
        <authorList>
            <consortium name="RefSeq"/>
        </authorList>
    </citation>
    <scope>IDENTIFICATION</scope>
</reference>
<accession>A0ABM1E035</accession>
<dbReference type="GeneID" id="106807657"/>